<organism evidence="1 2">
    <name type="scientific">Aspergillus pseudoustus</name>
    <dbReference type="NCBI Taxonomy" id="1810923"/>
    <lineage>
        <taxon>Eukaryota</taxon>
        <taxon>Fungi</taxon>
        <taxon>Dikarya</taxon>
        <taxon>Ascomycota</taxon>
        <taxon>Pezizomycotina</taxon>
        <taxon>Eurotiomycetes</taxon>
        <taxon>Eurotiomycetidae</taxon>
        <taxon>Eurotiales</taxon>
        <taxon>Aspergillaceae</taxon>
        <taxon>Aspergillus</taxon>
        <taxon>Aspergillus subgen. Nidulantes</taxon>
    </lineage>
</organism>
<evidence type="ECO:0000313" key="2">
    <source>
        <dbReference type="Proteomes" id="UP001610446"/>
    </source>
</evidence>
<name>A0ABR4IIC1_9EURO</name>
<gene>
    <name evidence="1" type="ORF">BJY01DRAFT_229604</name>
</gene>
<dbReference type="Proteomes" id="UP001610446">
    <property type="component" value="Unassembled WGS sequence"/>
</dbReference>
<sequence length="54" mass="6299">MTRYRPWKVRQRGHKDQGKKLIQARLLKAAGHGGRSKIISLNPMLRTKIQQIAY</sequence>
<dbReference type="EMBL" id="JBFXLU010000431">
    <property type="protein sequence ID" value="KAL2826587.1"/>
    <property type="molecule type" value="Genomic_DNA"/>
</dbReference>
<proteinExistence type="predicted"/>
<evidence type="ECO:0000313" key="1">
    <source>
        <dbReference type="EMBL" id="KAL2826587.1"/>
    </source>
</evidence>
<keyword evidence="2" id="KW-1185">Reference proteome</keyword>
<accession>A0ABR4IIC1</accession>
<comment type="caution">
    <text evidence="1">The sequence shown here is derived from an EMBL/GenBank/DDBJ whole genome shotgun (WGS) entry which is preliminary data.</text>
</comment>
<reference evidence="1 2" key="1">
    <citation type="submission" date="2024-07" db="EMBL/GenBank/DDBJ databases">
        <title>Section-level genome sequencing and comparative genomics of Aspergillus sections Usti and Cavernicolus.</title>
        <authorList>
            <consortium name="Lawrence Berkeley National Laboratory"/>
            <person name="Nybo J.L."/>
            <person name="Vesth T.C."/>
            <person name="Theobald S."/>
            <person name="Frisvad J.C."/>
            <person name="Larsen T.O."/>
            <person name="Kjaerboelling I."/>
            <person name="Rothschild-Mancinelli K."/>
            <person name="Lyhne E.K."/>
            <person name="Kogle M.E."/>
            <person name="Barry K."/>
            <person name="Clum A."/>
            <person name="Na H."/>
            <person name="Ledsgaard L."/>
            <person name="Lin J."/>
            <person name="Lipzen A."/>
            <person name="Kuo A."/>
            <person name="Riley R."/>
            <person name="Mondo S."/>
            <person name="Labutti K."/>
            <person name="Haridas S."/>
            <person name="Pangalinan J."/>
            <person name="Salamov A.A."/>
            <person name="Simmons B.A."/>
            <person name="Magnuson J.K."/>
            <person name="Chen J."/>
            <person name="Drula E."/>
            <person name="Henrissat B."/>
            <person name="Wiebenga A."/>
            <person name="Lubbers R.J."/>
            <person name="Gomes A.C."/>
            <person name="Makela M.R."/>
            <person name="Stajich J."/>
            <person name="Grigoriev I.V."/>
            <person name="Mortensen U.H."/>
            <person name="De Vries R.P."/>
            <person name="Baker S.E."/>
            <person name="Andersen M.R."/>
        </authorList>
    </citation>
    <scope>NUCLEOTIDE SEQUENCE [LARGE SCALE GENOMIC DNA]</scope>
    <source>
        <strain evidence="1 2">CBS 123904</strain>
    </source>
</reference>
<evidence type="ECO:0008006" key="3">
    <source>
        <dbReference type="Google" id="ProtNLM"/>
    </source>
</evidence>
<protein>
    <recommendedName>
        <fullName evidence="3">Ribosomal protein L35</fullName>
    </recommendedName>
</protein>